<evidence type="ECO:0000256" key="2">
    <source>
        <dbReference type="ARBA" id="ARBA00022475"/>
    </source>
</evidence>
<feature type="transmembrane region" description="Helical" evidence="7">
    <location>
        <begin position="46"/>
        <end position="64"/>
    </location>
</feature>
<keyword evidence="5 7" id="KW-1133">Transmembrane helix</keyword>
<evidence type="ECO:0000256" key="4">
    <source>
        <dbReference type="ARBA" id="ARBA00022692"/>
    </source>
</evidence>
<evidence type="ECO:0000313" key="9">
    <source>
        <dbReference type="Proteomes" id="UP001214170"/>
    </source>
</evidence>
<dbReference type="EMBL" id="CP121261">
    <property type="protein sequence ID" value="WFP06401.1"/>
    <property type="molecule type" value="Genomic_DNA"/>
</dbReference>
<dbReference type="InterPro" id="IPR000715">
    <property type="entry name" value="Glycosyl_transferase_4"/>
</dbReference>
<feature type="transmembrane region" description="Helical" evidence="7">
    <location>
        <begin position="282"/>
        <end position="304"/>
    </location>
</feature>
<dbReference type="Pfam" id="PF00953">
    <property type="entry name" value="Glycos_transf_4"/>
    <property type="match status" value="1"/>
</dbReference>
<keyword evidence="6 7" id="KW-0472">Membrane</keyword>
<sequence length="334" mass="36680">MTIAVALLAGVIAYLIAYALIRHADRLRLIDEPNVRSSHQKRTPRGGGAGIFAAGLLVGTWLAWRYAWPTGAYVLALSSVIAVIGFLDDLYSLTARSRLAVQFACCGLLILAMMPAQIWPSAVGWLGLALLLALGVWWINLFNFMDGIDAIAATQGIFMLGAATMLSFLNAPEAASNPAWIWMVSLVAAIVGFLLLNWPPAKIFMGDVGSTYLAFMILAFAVFSVRQGWLYPSTWAILGAIFFTDATITLLTRIARGERWHEAHRSHAYQRLSRRWQGHRPVVAFAVAFNVLWILPLALLSIYWDKFESLFILFAYVPLVVGVVRVGGGRPDAA</sequence>
<name>A0ABY8GNJ7_9BURK</name>
<proteinExistence type="predicted"/>
<feature type="transmembrane region" description="Helical" evidence="7">
    <location>
        <begin position="148"/>
        <end position="168"/>
    </location>
</feature>
<dbReference type="RefSeq" id="WP_268080545.1">
    <property type="nucleotide sequence ID" value="NZ_CP106885.1"/>
</dbReference>
<keyword evidence="2" id="KW-1003">Cell membrane</keyword>
<keyword evidence="3" id="KW-0808">Transferase</keyword>
<keyword evidence="4 7" id="KW-0812">Transmembrane</keyword>
<evidence type="ECO:0000256" key="1">
    <source>
        <dbReference type="ARBA" id="ARBA00004651"/>
    </source>
</evidence>
<dbReference type="Proteomes" id="UP001214170">
    <property type="component" value="Chromosome"/>
</dbReference>
<protein>
    <submittedName>
        <fullName evidence="8">Glycosyltransferase family 4 protein</fullName>
    </submittedName>
</protein>
<organism evidence="8 9">
    <name type="scientific">Achromobacter spanius</name>
    <dbReference type="NCBI Taxonomy" id="217203"/>
    <lineage>
        <taxon>Bacteria</taxon>
        <taxon>Pseudomonadati</taxon>
        <taxon>Pseudomonadota</taxon>
        <taxon>Betaproteobacteria</taxon>
        <taxon>Burkholderiales</taxon>
        <taxon>Alcaligenaceae</taxon>
        <taxon>Achromobacter</taxon>
    </lineage>
</organism>
<evidence type="ECO:0000256" key="6">
    <source>
        <dbReference type="ARBA" id="ARBA00023136"/>
    </source>
</evidence>
<gene>
    <name evidence="8" type="ORF">P8T11_18960</name>
</gene>
<feature type="transmembrane region" description="Helical" evidence="7">
    <location>
        <begin position="180"/>
        <end position="198"/>
    </location>
</feature>
<comment type="subcellular location">
    <subcellularLocation>
        <location evidence="1">Cell membrane</location>
        <topology evidence="1">Multi-pass membrane protein</topology>
    </subcellularLocation>
</comment>
<evidence type="ECO:0000256" key="5">
    <source>
        <dbReference type="ARBA" id="ARBA00022989"/>
    </source>
</evidence>
<dbReference type="CDD" id="cd06854">
    <property type="entry name" value="GT_WbpL_WbcO_like"/>
    <property type="match status" value="1"/>
</dbReference>
<evidence type="ECO:0000313" key="8">
    <source>
        <dbReference type="EMBL" id="WFP06401.1"/>
    </source>
</evidence>
<feature type="transmembrane region" description="Helical" evidence="7">
    <location>
        <begin position="6"/>
        <end position="25"/>
    </location>
</feature>
<feature type="transmembrane region" description="Helical" evidence="7">
    <location>
        <begin position="99"/>
        <end position="116"/>
    </location>
</feature>
<accession>A0ABY8GNJ7</accession>
<feature type="transmembrane region" description="Helical" evidence="7">
    <location>
        <begin position="122"/>
        <end position="141"/>
    </location>
</feature>
<feature type="transmembrane region" description="Helical" evidence="7">
    <location>
        <begin position="310"/>
        <end position="328"/>
    </location>
</feature>
<evidence type="ECO:0000256" key="7">
    <source>
        <dbReference type="SAM" id="Phobius"/>
    </source>
</evidence>
<dbReference type="PANTHER" id="PTHR22926">
    <property type="entry name" value="PHOSPHO-N-ACETYLMURAMOYL-PENTAPEPTIDE-TRANSFERASE"/>
    <property type="match status" value="1"/>
</dbReference>
<keyword evidence="9" id="KW-1185">Reference proteome</keyword>
<feature type="transmembrane region" description="Helical" evidence="7">
    <location>
        <begin position="70"/>
        <end position="87"/>
    </location>
</feature>
<reference evidence="8 9" key="1">
    <citation type="submission" date="2023-03" db="EMBL/GenBank/DDBJ databases">
        <title>Achromobacter spanius LIG8.</title>
        <authorList>
            <person name="Shrestha S."/>
        </authorList>
    </citation>
    <scope>NUCLEOTIDE SEQUENCE [LARGE SCALE GENOMIC DNA]</scope>
    <source>
        <strain evidence="8 9">LIG8</strain>
    </source>
</reference>
<evidence type="ECO:0000256" key="3">
    <source>
        <dbReference type="ARBA" id="ARBA00022679"/>
    </source>
</evidence>
<feature type="transmembrane region" description="Helical" evidence="7">
    <location>
        <begin position="235"/>
        <end position="255"/>
    </location>
</feature>
<feature type="transmembrane region" description="Helical" evidence="7">
    <location>
        <begin position="210"/>
        <end position="229"/>
    </location>
</feature>
<dbReference type="PANTHER" id="PTHR22926:SF3">
    <property type="entry name" value="UNDECAPRENYL-PHOSPHATE ALPHA-N-ACETYLGLUCOSAMINYL 1-PHOSPHATE TRANSFERASE"/>
    <property type="match status" value="1"/>
</dbReference>